<feature type="transmembrane region" description="Helical" evidence="1">
    <location>
        <begin position="28"/>
        <end position="52"/>
    </location>
</feature>
<sequence length="163" mass="18501">MEQFSSFSPQIINNPEMGVVYTDVEKNIITGCYIFISSFCAVILLIIIRPLYIFSKERTALFILLSKDRIQIMIICLISLLPCPLYIGMAKLDSINNSNNKFILISIGIIFNLSITLLSFIEEICLVIISKDFRKLVKKQFVKDTQTNIITVPAAAFVNTQMH</sequence>
<evidence type="ECO:0000313" key="3">
    <source>
        <dbReference type="WBParaSite" id="MhA1_Contig277.frz3.gene6"/>
    </source>
</evidence>
<feature type="transmembrane region" description="Helical" evidence="1">
    <location>
        <begin position="72"/>
        <end position="90"/>
    </location>
</feature>
<name>A0A1I8BJY0_MELHA</name>
<accession>A0A1I8BJY0</accession>
<keyword evidence="1" id="KW-0472">Membrane</keyword>
<keyword evidence="2" id="KW-1185">Reference proteome</keyword>
<dbReference type="Proteomes" id="UP000095281">
    <property type="component" value="Unplaced"/>
</dbReference>
<keyword evidence="1" id="KW-0812">Transmembrane</keyword>
<dbReference type="WBParaSite" id="MhA1_Contig277.frz3.gene6">
    <property type="protein sequence ID" value="MhA1_Contig277.frz3.gene6"/>
    <property type="gene ID" value="MhA1_Contig277.frz3.gene6"/>
</dbReference>
<evidence type="ECO:0000256" key="1">
    <source>
        <dbReference type="SAM" id="Phobius"/>
    </source>
</evidence>
<organism evidence="2 3">
    <name type="scientific">Meloidogyne hapla</name>
    <name type="common">Root-knot nematode worm</name>
    <dbReference type="NCBI Taxonomy" id="6305"/>
    <lineage>
        <taxon>Eukaryota</taxon>
        <taxon>Metazoa</taxon>
        <taxon>Ecdysozoa</taxon>
        <taxon>Nematoda</taxon>
        <taxon>Chromadorea</taxon>
        <taxon>Rhabditida</taxon>
        <taxon>Tylenchina</taxon>
        <taxon>Tylenchomorpha</taxon>
        <taxon>Tylenchoidea</taxon>
        <taxon>Meloidogynidae</taxon>
        <taxon>Meloidogyninae</taxon>
        <taxon>Meloidogyne</taxon>
    </lineage>
</organism>
<evidence type="ECO:0000313" key="2">
    <source>
        <dbReference type="Proteomes" id="UP000095281"/>
    </source>
</evidence>
<reference evidence="3" key="1">
    <citation type="submission" date="2016-11" db="UniProtKB">
        <authorList>
            <consortium name="WormBaseParasite"/>
        </authorList>
    </citation>
    <scope>IDENTIFICATION</scope>
</reference>
<feature type="transmembrane region" description="Helical" evidence="1">
    <location>
        <begin position="102"/>
        <end position="129"/>
    </location>
</feature>
<protein>
    <submittedName>
        <fullName evidence="3">G_PROTEIN_RECEP_F1_2 domain-containing protein</fullName>
    </submittedName>
</protein>
<keyword evidence="1" id="KW-1133">Transmembrane helix</keyword>
<dbReference type="AlphaFoldDB" id="A0A1I8BJY0"/>
<proteinExistence type="predicted"/>